<proteinExistence type="predicted"/>
<gene>
    <name evidence="1" type="ORF">FYK34_07790</name>
</gene>
<keyword evidence="2" id="KW-1185">Reference proteome</keyword>
<evidence type="ECO:0000313" key="2">
    <source>
        <dbReference type="Proteomes" id="UP000322079"/>
    </source>
</evidence>
<dbReference type="EMBL" id="CP043473">
    <property type="protein sequence ID" value="QEL55471.1"/>
    <property type="molecule type" value="Genomic_DNA"/>
</dbReference>
<protein>
    <recommendedName>
        <fullName evidence="3">Transcriptional regulator</fullName>
    </recommendedName>
</protein>
<dbReference type="AlphaFoldDB" id="A0A5C1DFG4"/>
<dbReference type="RefSeq" id="WP_149295834.1">
    <property type="nucleotide sequence ID" value="NZ_CP043473.1"/>
</dbReference>
<sequence length="106" mass="11684">MVELRQTRRPGAAIPIPTLAQLFHSIPAASKLMPCARMEDLDTSRMAQVAKAMRGAPFTSLDVAYKLGLSQGVAHELVSMMVTSGLARRLAFSIQKRRAYRVRARS</sequence>
<name>A0A5C1DFG4_9NEIS</name>
<dbReference type="Proteomes" id="UP000322079">
    <property type="component" value="Chromosome"/>
</dbReference>
<evidence type="ECO:0008006" key="3">
    <source>
        <dbReference type="Google" id="ProtNLM"/>
    </source>
</evidence>
<accession>A0A5C1DFG4</accession>
<reference evidence="1 2" key="1">
    <citation type="submission" date="2019-08" db="EMBL/GenBank/DDBJ databases">
        <title>Chromobacterium paludis, a novel bacterium isolated from a Maryland marsh pond.</title>
        <authorList>
            <person name="Blackburn M.B."/>
            <person name="Gundersen-Rindal D.E."/>
        </authorList>
    </citation>
    <scope>NUCLEOTIDE SEQUENCE [LARGE SCALE GENOMIC DNA]</scope>
    <source>
        <strain evidence="2">IIBBL 257-1</strain>
    </source>
</reference>
<evidence type="ECO:0000313" key="1">
    <source>
        <dbReference type="EMBL" id="QEL55471.1"/>
    </source>
</evidence>
<dbReference type="KEGG" id="chrm:FYK34_07790"/>
<organism evidence="1 2">
    <name type="scientific">Chromobacterium paludis</name>
    <dbReference type="NCBI Taxonomy" id="2605945"/>
    <lineage>
        <taxon>Bacteria</taxon>
        <taxon>Pseudomonadati</taxon>
        <taxon>Pseudomonadota</taxon>
        <taxon>Betaproteobacteria</taxon>
        <taxon>Neisseriales</taxon>
        <taxon>Chromobacteriaceae</taxon>
        <taxon>Chromobacterium</taxon>
    </lineage>
</organism>